<name>A0ABU6ZSR5_9FABA</name>
<evidence type="ECO:0000256" key="1">
    <source>
        <dbReference type="SAM" id="MobiDB-lite"/>
    </source>
</evidence>
<feature type="compositionally biased region" description="Acidic residues" evidence="1">
    <location>
        <begin position="112"/>
        <end position="126"/>
    </location>
</feature>
<accession>A0ABU6ZSR5</accession>
<evidence type="ECO:0000313" key="2">
    <source>
        <dbReference type="EMBL" id="MED6225035.1"/>
    </source>
</evidence>
<feature type="region of interest" description="Disordered" evidence="1">
    <location>
        <begin position="74"/>
        <end position="139"/>
    </location>
</feature>
<feature type="compositionally biased region" description="Basic and acidic residues" evidence="1">
    <location>
        <begin position="127"/>
        <end position="139"/>
    </location>
</feature>
<gene>
    <name evidence="2" type="ORF">PIB30_089923</name>
</gene>
<dbReference type="Proteomes" id="UP001341840">
    <property type="component" value="Unassembled WGS sequence"/>
</dbReference>
<keyword evidence="3" id="KW-1185">Reference proteome</keyword>
<proteinExistence type="predicted"/>
<dbReference type="EMBL" id="JASCZI010273566">
    <property type="protein sequence ID" value="MED6225035.1"/>
    <property type="molecule type" value="Genomic_DNA"/>
</dbReference>
<comment type="caution">
    <text evidence="2">The sequence shown here is derived from an EMBL/GenBank/DDBJ whole genome shotgun (WGS) entry which is preliminary data.</text>
</comment>
<protein>
    <submittedName>
        <fullName evidence="2">Uncharacterized protein</fullName>
    </submittedName>
</protein>
<reference evidence="2 3" key="1">
    <citation type="journal article" date="2023" name="Plants (Basel)">
        <title>Bridging the Gap: Combining Genomics and Transcriptomics Approaches to Understand Stylosanthes scabra, an Orphan Legume from the Brazilian Caatinga.</title>
        <authorList>
            <person name="Ferreira-Neto J.R.C."/>
            <person name="da Silva M.D."/>
            <person name="Binneck E."/>
            <person name="de Melo N.F."/>
            <person name="da Silva R.H."/>
            <person name="de Melo A.L.T.M."/>
            <person name="Pandolfi V."/>
            <person name="Bustamante F.O."/>
            <person name="Brasileiro-Vidal A.C."/>
            <person name="Benko-Iseppon A.M."/>
        </authorList>
    </citation>
    <scope>NUCLEOTIDE SEQUENCE [LARGE SCALE GENOMIC DNA]</scope>
    <source>
        <tissue evidence="2">Leaves</tissue>
    </source>
</reference>
<organism evidence="2 3">
    <name type="scientific">Stylosanthes scabra</name>
    <dbReference type="NCBI Taxonomy" id="79078"/>
    <lineage>
        <taxon>Eukaryota</taxon>
        <taxon>Viridiplantae</taxon>
        <taxon>Streptophyta</taxon>
        <taxon>Embryophyta</taxon>
        <taxon>Tracheophyta</taxon>
        <taxon>Spermatophyta</taxon>
        <taxon>Magnoliopsida</taxon>
        <taxon>eudicotyledons</taxon>
        <taxon>Gunneridae</taxon>
        <taxon>Pentapetalae</taxon>
        <taxon>rosids</taxon>
        <taxon>fabids</taxon>
        <taxon>Fabales</taxon>
        <taxon>Fabaceae</taxon>
        <taxon>Papilionoideae</taxon>
        <taxon>50 kb inversion clade</taxon>
        <taxon>dalbergioids sensu lato</taxon>
        <taxon>Dalbergieae</taxon>
        <taxon>Pterocarpus clade</taxon>
        <taxon>Stylosanthes</taxon>
    </lineage>
</organism>
<evidence type="ECO:0000313" key="3">
    <source>
        <dbReference type="Proteomes" id="UP001341840"/>
    </source>
</evidence>
<feature type="compositionally biased region" description="Acidic residues" evidence="1">
    <location>
        <begin position="95"/>
        <end position="104"/>
    </location>
</feature>
<sequence>MLIFVLTGYVAYGLQRTFPLSQGKGQGLRTPNLSITRLAAMRVRLAAMRATPDAHAIPAPPTARKTTRISMKYYSKKLAEKDGPSTASNNAPIEIDSDSEEEEPKMDPMDEQHEEADPHDEQEEEEDHKIDRRRVGSGS</sequence>